<reference evidence="2" key="1">
    <citation type="submission" date="2011-07" db="EMBL/GenBank/DDBJ databases">
        <title>Divergent evolution of antigenic variation in African trypanosomes.</title>
        <authorList>
            <person name="Jackson A.P."/>
            <person name="Berry A."/>
            <person name="Allison H.C."/>
            <person name="Burton P."/>
            <person name="Anderson J."/>
            <person name="Aslett M."/>
            <person name="Brown R."/>
            <person name="Corton N."/>
            <person name="Harris D."/>
            <person name="Hauser H."/>
            <person name="Gamble J."/>
            <person name="Gilderthorp R."/>
            <person name="McQuillan J."/>
            <person name="Quail M.A."/>
            <person name="Sanders M."/>
            <person name="Van Tonder A."/>
            <person name="Ginger M.L."/>
            <person name="Donelson J.E."/>
            <person name="Field M.C."/>
            <person name="Barry J.D."/>
            <person name="Berriman M."/>
            <person name="Hertz-Fowler C."/>
        </authorList>
    </citation>
    <scope>NUCLEOTIDE SEQUENCE [LARGE SCALE GENOMIC DNA]</scope>
    <source>
        <strain evidence="2">IL3000</strain>
    </source>
</reference>
<reference evidence="1 2" key="2">
    <citation type="journal article" date="2012" name="Proc. Natl. Acad. Sci. U.S.A.">
        <title>Antigenic diversity is generated by distinct evolutionary mechanisms in African trypanosome species.</title>
        <authorList>
            <person name="Jackson A.P."/>
            <person name="Berry A."/>
            <person name="Aslett M."/>
            <person name="Allison H.C."/>
            <person name="Burton P."/>
            <person name="Vavrova-Anderson J."/>
            <person name="Brown R."/>
            <person name="Browne H."/>
            <person name="Corton N."/>
            <person name="Hauser H."/>
            <person name="Gamble J."/>
            <person name="Gilderthorp R."/>
            <person name="Marcello L."/>
            <person name="McQuillan J."/>
            <person name="Otto T.D."/>
            <person name="Quail M.A."/>
            <person name="Sanders M.J."/>
            <person name="van Tonder A."/>
            <person name="Ginger M.L."/>
            <person name="Field M.C."/>
            <person name="Barry J.D."/>
            <person name="Hertz-Fowler C."/>
            <person name="Berriman M."/>
        </authorList>
    </citation>
    <scope>NUCLEOTIDE SEQUENCE [LARGE SCALE GENOMIC DNA]</scope>
    <source>
        <strain evidence="1 2">IL3000</strain>
    </source>
</reference>
<protein>
    <submittedName>
        <fullName evidence="1">WGS project CAEQ00000000 data, annotated contig 963</fullName>
    </submittedName>
</protein>
<accession>F9WJX6</accession>
<organism evidence="1 2">
    <name type="scientific">Trypanosoma congolense (strain IL3000)</name>
    <dbReference type="NCBI Taxonomy" id="1068625"/>
    <lineage>
        <taxon>Eukaryota</taxon>
        <taxon>Discoba</taxon>
        <taxon>Euglenozoa</taxon>
        <taxon>Kinetoplastea</taxon>
        <taxon>Metakinetoplastina</taxon>
        <taxon>Trypanosomatida</taxon>
        <taxon>Trypanosomatidae</taxon>
        <taxon>Trypanosoma</taxon>
        <taxon>Nannomonas</taxon>
    </lineage>
</organism>
<dbReference type="AlphaFoldDB" id="F9WJX6"/>
<evidence type="ECO:0000313" key="2">
    <source>
        <dbReference type="Proteomes" id="UP000000702"/>
    </source>
</evidence>
<feature type="non-terminal residue" evidence="1">
    <location>
        <position position="158"/>
    </location>
</feature>
<gene>
    <name evidence="1" type="ORF">TCIL3000_0_24420</name>
</gene>
<evidence type="ECO:0000313" key="1">
    <source>
        <dbReference type="EMBL" id="CCD17636.1"/>
    </source>
</evidence>
<dbReference type="Proteomes" id="UP000000702">
    <property type="component" value="Unassembled WGS sequence"/>
</dbReference>
<keyword evidence="2" id="KW-1185">Reference proteome</keyword>
<sequence>MHINHFPSQSPASGVPRREQPTQLLYESAHRAARRAAVPRGGHLHQHQRHGRYAALLCRQPAPALHEKEALHQRELRLLRPVEPTRLDFQRCVKGGKVVERGRHAAPAPSAAEHARAGARGLTFPWEILQVPSQFILNVDQREDPYPCYGLPRWGRPY</sequence>
<proteinExistence type="predicted"/>
<comment type="caution">
    <text evidence="1">The sequence shown here is derived from an EMBL/GenBank/DDBJ whole genome shotgun (WGS) entry which is preliminary data.</text>
</comment>
<dbReference type="EMBL" id="CAEQ01002784">
    <property type="protein sequence ID" value="CCD17636.1"/>
    <property type="molecule type" value="Genomic_DNA"/>
</dbReference>
<dbReference type="VEuPathDB" id="TriTrypDB:TcIL3000_0_24420"/>
<name>F9WJX6_TRYCI</name>